<reference evidence="6" key="3">
    <citation type="submission" date="2018-07" db="EMBL/GenBank/DDBJ databases">
        <title>WGS assembly of Glycine max.</title>
        <authorList>
            <person name="Schmutz J."/>
            <person name="Cannon S."/>
            <person name="Schlueter J."/>
            <person name="Ma J."/>
            <person name="Mitros T."/>
            <person name="Nelson W."/>
            <person name="Hyten D."/>
            <person name="Song Q."/>
            <person name="Thelen J."/>
            <person name="Cheng J."/>
            <person name="Xu D."/>
            <person name="Hellsten U."/>
            <person name="May G."/>
            <person name="Yu Y."/>
            <person name="Sakurai T."/>
            <person name="Umezawa T."/>
            <person name="Bhattacharyya M."/>
            <person name="Sandhu D."/>
            <person name="Valliyodan B."/>
            <person name="Lindquist E."/>
            <person name="Peto M."/>
            <person name="Grant D."/>
            <person name="Shu S."/>
            <person name="Goodstein D."/>
            <person name="Barry K."/>
            <person name="Futrell-Griggs M."/>
            <person name="Abernathy B."/>
            <person name="Du J."/>
            <person name="Tian Z."/>
            <person name="Zhu L."/>
            <person name="Gill N."/>
            <person name="Joshi T."/>
            <person name="Libault M."/>
            <person name="Sethuraman A."/>
            <person name="Zhang X."/>
            <person name="Shinozaki K."/>
            <person name="Nguyen H."/>
            <person name="Wing R."/>
            <person name="Cregan P."/>
            <person name="Specht J."/>
            <person name="Grimwood J."/>
            <person name="Rokhsar D."/>
            <person name="Stacey G."/>
            <person name="Shoemaker R."/>
            <person name="Jackson S."/>
        </authorList>
    </citation>
    <scope>NUCLEOTIDE SEQUENCE</scope>
    <source>
        <tissue evidence="6">Callus</tissue>
    </source>
</reference>
<keyword evidence="2" id="KW-0238">DNA-binding</keyword>
<dbReference type="InterPro" id="IPR043452">
    <property type="entry name" value="BZIP46-like"/>
</dbReference>
<dbReference type="ExpressionAtlas" id="K7KSL3">
    <property type="expression patterns" value="baseline and differential"/>
</dbReference>
<dbReference type="PROSITE" id="PS00036">
    <property type="entry name" value="BZIP_BASIC"/>
    <property type="match status" value="1"/>
</dbReference>
<dbReference type="EnsemblPlants" id="KRH51676">
    <property type="protein sequence ID" value="KRH51676"/>
    <property type="gene ID" value="GLYMA_06G022300"/>
</dbReference>
<evidence type="ECO:0000256" key="2">
    <source>
        <dbReference type="ARBA" id="ARBA00023125"/>
    </source>
</evidence>
<comment type="subcellular location">
    <subcellularLocation>
        <location evidence="1">Nucleus</location>
    </subcellularLocation>
</comment>
<dbReference type="InterPro" id="IPR004827">
    <property type="entry name" value="bZIP"/>
</dbReference>
<dbReference type="InterPro" id="IPR046347">
    <property type="entry name" value="bZIP_sf"/>
</dbReference>
<dbReference type="PANTHER" id="PTHR22952">
    <property type="entry name" value="CAMP-RESPONSE ELEMENT BINDING PROTEIN-RELATED"/>
    <property type="match status" value="1"/>
</dbReference>
<evidence type="ECO:0000256" key="3">
    <source>
        <dbReference type="ARBA" id="ARBA00023242"/>
    </source>
</evidence>
<feature type="domain" description="BZIP" evidence="5">
    <location>
        <begin position="156"/>
        <end position="207"/>
    </location>
</feature>
<protein>
    <recommendedName>
        <fullName evidence="5">BZIP domain-containing protein</fullName>
    </recommendedName>
</protein>
<dbReference type="PANTHER" id="PTHR22952:SF433">
    <property type="entry name" value="PROTEIN FD"/>
    <property type="match status" value="1"/>
</dbReference>
<dbReference type="Proteomes" id="UP000008827">
    <property type="component" value="Chromosome 6"/>
</dbReference>
<proteinExistence type="predicted"/>
<keyword evidence="3" id="KW-0539">Nucleus</keyword>
<reference evidence="6 7" key="1">
    <citation type="journal article" date="2010" name="Nature">
        <title>Genome sequence of the palaeopolyploid soybean.</title>
        <authorList>
            <person name="Schmutz J."/>
            <person name="Cannon S.B."/>
            <person name="Schlueter J."/>
            <person name="Ma J."/>
            <person name="Mitros T."/>
            <person name="Nelson W."/>
            <person name="Hyten D.L."/>
            <person name="Song Q."/>
            <person name="Thelen J.J."/>
            <person name="Cheng J."/>
            <person name="Xu D."/>
            <person name="Hellsten U."/>
            <person name="May G.D."/>
            <person name="Yu Y."/>
            <person name="Sakurai T."/>
            <person name="Umezawa T."/>
            <person name="Bhattacharyya M.K."/>
            <person name="Sandhu D."/>
            <person name="Valliyodan B."/>
            <person name="Lindquist E."/>
            <person name="Peto M."/>
            <person name="Grant D."/>
            <person name="Shu S."/>
            <person name="Goodstein D."/>
            <person name="Barry K."/>
            <person name="Futrell-Griggs M."/>
            <person name="Abernathy B."/>
            <person name="Du J."/>
            <person name="Tian Z."/>
            <person name="Zhu L."/>
            <person name="Gill N."/>
            <person name="Joshi T."/>
            <person name="Libault M."/>
            <person name="Sethuraman A."/>
            <person name="Zhang X.-C."/>
            <person name="Shinozaki K."/>
            <person name="Nguyen H.T."/>
            <person name="Wing R.A."/>
            <person name="Cregan P."/>
            <person name="Specht J."/>
            <person name="Grimwood J."/>
            <person name="Rokhsar D."/>
            <person name="Stacey G."/>
            <person name="Shoemaker R.C."/>
            <person name="Jackson S.A."/>
        </authorList>
    </citation>
    <scope>NUCLEOTIDE SEQUENCE [LARGE SCALE GENOMIC DNA]</scope>
    <source>
        <strain evidence="7">cv. Williams 82</strain>
        <tissue evidence="6">Callus</tissue>
    </source>
</reference>
<evidence type="ECO:0000313" key="8">
    <source>
        <dbReference type="Proteomes" id="UP000008827"/>
    </source>
</evidence>
<dbReference type="FunFam" id="1.20.5.170:FF:000096">
    <property type="entry name" value="BZIP transcription factor bZIP46"/>
    <property type="match status" value="1"/>
</dbReference>
<dbReference type="Gramene" id="KRH51676">
    <property type="protein sequence ID" value="KRH51676"/>
    <property type="gene ID" value="GLYMA_06G022300"/>
</dbReference>
<organism evidence="7">
    <name type="scientific">Glycine max</name>
    <name type="common">Soybean</name>
    <name type="synonym">Glycine hispida</name>
    <dbReference type="NCBI Taxonomy" id="3847"/>
    <lineage>
        <taxon>Eukaryota</taxon>
        <taxon>Viridiplantae</taxon>
        <taxon>Streptophyta</taxon>
        <taxon>Embryophyta</taxon>
        <taxon>Tracheophyta</taxon>
        <taxon>Spermatophyta</taxon>
        <taxon>Magnoliopsida</taxon>
        <taxon>eudicotyledons</taxon>
        <taxon>Gunneridae</taxon>
        <taxon>Pentapetalae</taxon>
        <taxon>rosids</taxon>
        <taxon>fabids</taxon>
        <taxon>Fabales</taxon>
        <taxon>Fabaceae</taxon>
        <taxon>Papilionoideae</taxon>
        <taxon>50 kb inversion clade</taxon>
        <taxon>NPAAA clade</taxon>
        <taxon>indigoferoid/millettioid clade</taxon>
        <taxon>Phaseoleae</taxon>
        <taxon>Glycine</taxon>
        <taxon>Glycine subgen. Soja</taxon>
    </lineage>
</organism>
<evidence type="ECO:0000259" key="5">
    <source>
        <dbReference type="PROSITE" id="PS50217"/>
    </source>
</evidence>
<keyword evidence="8" id="KW-1185">Reference proteome</keyword>
<dbReference type="STRING" id="3847.K7KSL3"/>
<keyword evidence="4" id="KW-0175">Coiled coil</keyword>
<dbReference type="CDD" id="cd14707">
    <property type="entry name" value="bZIP_plant_BZIP46"/>
    <property type="match status" value="1"/>
</dbReference>
<dbReference type="GO" id="GO:0045893">
    <property type="term" value="P:positive regulation of DNA-templated transcription"/>
    <property type="evidence" value="ECO:0007669"/>
    <property type="project" value="InterPro"/>
</dbReference>
<evidence type="ECO:0000313" key="6">
    <source>
        <dbReference type="EMBL" id="KRH51676.1"/>
    </source>
</evidence>
<sequence length="228" mass="25438">MGRRYPGGGLIVWGHEPGTSLSTLNVEIPLSLAKVEKKEEGGEAWPRGHPNLQRYFVRLSVREKAMASSPCDCWPHSSSSSSSSIEHVWNDIKLASLSNSSVDLDLNNNNHSVSVSSFLNQPLSTFLTLTSTSSSSSVFHKHDHSLLSVSDPNTLQDQRHTRVIKNRESAVRSRARKQAYRKGLEVEISRLTEENSRLKRQLKELQRCLCSSHTPRMAAPCRTSSSPF</sequence>
<reference evidence="7" key="2">
    <citation type="submission" date="2018-02" db="UniProtKB">
        <authorList>
            <consortium name="EnsemblPlants"/>
        </authorList>
    </citation>
    <scope>IDENTIFICATION</scope>
    <source>
        <strain evidence="7">Williams 82</strain>
    </source>
</reference>
<dbReference type="Gene3D" id="1.20.5.170">
    <property type="match status" value="1"/>
</dbReference>
<dbReference type="PaxDb" id="3847-GLYMA06G02470.2"/>
<name>K7KSL3_SOYBN</name>
<dbReference type="SMR" id="K7KSL3"/>
<evidence type="ECO:0000256" key="4">
    <source>
        <dbReference type="SAM" id="Coils"/>
    </source>
</evidence>
<dbReference type="Pfam" id="PF00170">
    <property type="entry name" value="bZIP_1"/>
    <property type="match status" value="1"/>
</dbReference>
<dbReference type="PROSITE" id="PS50217">
    <property type="entry name" value="BZIP"/>
    <property type="match status" value="1"/>
</dbReference>
<dbReference type="HOGENOM" id="CLU_1216595_0_0_1"/>
<dbReference type="EMBL" id="CM000839">
    <property type="protein sequence ID" value="KRH51676.1"/>
    <property type="molecule type" value="Genomic_DNA"/>
</dbReference>
<dbReference type="GO" id="GO:0003677">
    <property type="term" value="F:DNA binding"/>
    <property type="evidence" value="ECO:0007669"/>
    <property type="project" value="UniProtKB-KW"/>
</dbReference>
<dbReference type="GO" id="GO:0005634">
    <property type="term" value="C:nucleus"/>
    <property type="evidence" value="ECO:0000318"/>
    <property type="project" value="GO_Central"/>
</dbReference>
<dbReference type="InParanoid" id="K7KSL3"/>
<feature type="coiled-coil region" evidence="4">
    <location>
        <begin position="181"/>
        <end position="208"/>
    </location>
</feature>
<dbReference type="SMART" id="SM00338">
    <property type="entry name" value="BRLZ"/>
    <property type="match status" value="1"/>
</dbReference>
<dbReference type="GO" id="GO:0003700">
    <property type="term" value="F:DNA-binding transcription factor activity"/>
    <property type="evidence" value="ECO:0007669"/>
    <property type="project" value="InterPro"/>
</dbReference>
<dbReference type="SUPFAM" id="SSF57959">
    <property type="entry name" value="Leucine zipper domain"/>
    <property type="match status" value="1"/>
</dbReference>
<accession>K7KSL3</accession>
<evidence type="ECO:0000256" key="1">
    <source>
        <dbReference type="ARBA" id="ARBA00004123"/>
    </source>
</evidence>
<dbReference type="AlphaFoldDB" id="K7KSL3"/>
<evidence type="ECO:0000313" key="7">
    <source>
        <dbReference type="EnsemblPlants" id="KRH51676"/>
    </source>
</evidence>
<gene>
    <name evidence="6" type="ORF">GLYMA_06G022300</name>
</gene>